<gene>
    <name evidence="2" type="ORF">BG653_04097</name>
</gene>
<accession>A0ABX3XUI0</accession>
<protein>
    <submittedName>
        <fullName evidence="2">Uncharacterized protein</fullName>
    </submittedName>
</protein>
<feature type="region of interest" description="Disordered" evidence="1">
    <location>
        <begin position="1"/>
        <end position="37"/>
    </location>
</feature>
<evidence type="ECO:0000256" key="1">
    <source>
        <dbReference type="SAM" id="MobiDB-lite"/>
    </source>
</evidence>
<organism evidence="2 3">
    <name type="scientific">Streptomyces platensis</name>
    <dbReference type="NCBI Taxonomy" id="58346"/>
    <lineage>
        <taxon>Bacteria</taxon>
        <taxon>Bacillati</taxon>
        <taxon>Actinomycetota</taxon>
        <taxon>Actinomycetes</taxon>
        <taxon>Kitasatosporales</taxon>
        <taxon>Streptomycetaceae</taxon>
        <taxon>Streptomyces</taxon>
    </lineage>
</organism>
<dbReference type="Proteomes" id="UP000194225">
    <property type="component" value="Unassembled WGS sequence"/>
</dbReference>
<sequence>MRTGLRGQGREPRKGRGGPARSMPDDSRTDPRSAPPHLMTRQLHLSVMTADSERTPEVTTAAAVGTGPAAYAELAAVGPYGVHPGHALITMVEPHPGHEYAYNRWYEDDHYIAGAMAMPWIFAGRRWVATRELQLLRRPEKSAVAQPVTAGCYLSTYWITAGRYDEHMKWTVGINKRLNRDGRVYRDRTHVFTAFQDHLATVYRDGAAGPRDLHALDHPYAGLVLEVIDADGPERRDQLLEWLCARHLPRRLAGSPAAMVTVFRPTPLPGDRMSYVRQVEGVDTRLTLLWFLQQDPRDGWPEPFAGLEEEVAESGLGRVELVAPFLPTVPGTDRYVSELR</sequence>
<comment type="caution">
    <text evidence="2">The sequence shown here is derived from an EMBL/GenBank/DDBJ whole genome shotgun (WGS) entry which is preliminary data.</text>
</comment>
<reference evidence="2 3" key="1">
    <citation type="submission" date="2016-09" db="EMBL/GenBank/DDBJ databases">
        <title>Streptomyces platensis DSM40041, a candidate organism with high potential of specific P450 cytochromes.</title>
        <authorList>
            <person name="Grumaz C."/>
            <person name="Vainshtein Y."/>
            <person name="Kirstahler P."/>
            <person name="Sohn K."/>
        </authorList>
    </citation>
    <scope>NUCLEOTIDE SEQUENCE [LARGE SCALE GENOMIC DNA]</scope>
    <source>
        <strain evidence="2 3">DSM 40041</strain>
    </source>
</reference>
<evidence type="ECO:0000313" key="2">
    <source>
        <dbReference type="EMBL" id="OSY44494.1"/>
    </source>
</evidence>
<dbReference type="EMBL" id="MIGA01000027">
    <property type="protein sequence ID" value="OSY44494.1"/>
    <property type="molecule type" value="Genomic_DNA"/>
</dbReference>
<keyword evidence="3" id="KW-1185">Reference proteome</keyword>
<evidence type="ECO:0000313" key="3">
    <source>
        <dbReference type="Proteomes" id="UP000194225"/>
    </source>
</evidence>
<proteinExistence type="predicted"/>
<name>A0ABX3XUI0_STRPT</name>